<dbReference type="FunFam" id="1.20.1720.10:FF:000005">
    <property type="entry name" value="Bcr/CflA family efflux transporter"/>
    <property type="match status" value="1"/>
</dbReference>
<dbReference type="GO" id="GO:0015385">
    <property type="term" value="F:sodium:proton antiporter activity"/>
    <property type="evidence" value="ECO:0007669"/>
    <property type="project" value="TreeGrafter"/>
</dbReference>
<evidence type="ECO:0000259" key="9">
    <source>
        <dbReference type="PROSITE" id="PS50850"/>
    </source>
</evidence>
<proteinExistence type="inferred from homology"/>
<dbReference type="Proteomes" id="UP000681075">
    <property type="component" value="Unassembled WGS sequence"/>
</dbReference>
<keyword evidence="5 8" id="KW-0812">Transmembrane</keyword>
<dbReference type="Pfam" id="PF07690">
    <property type="entry name" value="MFS_1"/>
    <property type="match status" value="1"/>
</dbReference>
<reference evidence="10" key="1">
    <citation type="submission" date="2021-02" db="EMBL/GenBank/DDBJ databases">
        <title>Genome sequence of Rhodospirillales sp. strain TMPK1 isolated from soil.</title>
        <authorList>
            <person name="Nakai R."/>
            <person name="Kusada H."/>
            <person name="Tamaki H."/>
        </authorList>
    </citation>
    <scope>NUCLEOTIDE SEQUENCE</scope>
    <source>
        <strain evidence="10">TMPK1</strain>
    </source>
</reference>
<evidence type="ECO:0000256" key="4">
    <source>
        <dbReference type="ARBA" id="ARBA00022475"/>
    </source>
</evidence>
<evidence type="ECO:0000313" key="10">
    <source>
        <dbReference type="EMBL" id="GIL38731.1"/>
    </source>
</evidence>
<dbReference type="PROSITE" id="PS50850">
    <property type="entry name" value="MFS"/>
    <property type="match status" value="1"/>
</dbReference>
<comment type="caution">
    <text evidence="10">The sequence shown here is derived from an EMBL/GenBank/DDBJ whole genome shotgun (WGS) entry which is preliminary data.</text>
</comment>
<dbReference type="Gene3D" id="1.20.1720.10">
    <property type="entry name" value="Multidrug resistance protein D"/>
    <property type="match status" value="1"/>
</dbReference>
<dbReference type="GO" id="GO:0005886">
    <property type="term" value="C:plasma membrane"/>
    <property type="evidence" value="ECO:0007669"/>
    <property type="project" value="UniProtKB-SubCell"/>
</dbReference>
<evidence type="ECO:0000256" key="2">
    <source>
        <dbReference type="ARBA" id="ARBA00006236"/>
    </source>
</evidence>
<dbReference type="InterPro" id="IPR036259">
    <property type="entry name" value="MFS_trans_sf"/>
</dbReference>
<feature type="transmembrane region" description="Helical" evidence="8">
    <location>
        <begin position="132"/>
        <end position="156"/>
    </location>
</feature>
<feature type="transmembrane region" description="Helical" evidence="8">
    <location>
        <begin position="9"/>
        <end position="26"/>
    </location>
</feature>
<feature type="transmembrane region" description="Helical" evidence="8">
    <location>
        <begin position="342"/>
        <end position="363"/>
    </location>
</feature>
<dbReference type="PANTHER" id="PTHR23502">
    <property type="entry name" value="MAJOR FACILITATOR SUPERFAMILY"/>
    <property type="match status" value="1"/>
</dbReference>
<feature type="transmembrane region" description="Helical" evidence="8">
    <location>
        <begin position="99"/>
        <end position="120"/>
    </location>
</feature>
<feature type="transmembrane region" description="Helical" evidence="8">
    <location>
        <begin position="46"/>
        <end position="63"/>
    </location>
</feature>
<feature type="transmembrane region" description="Helical" evidence="8">
    <location>
        <begin position="306"/>
        <end position="330"/>
    </location>
</feature>
<protein>
    <recommendedName>
        <fullName evidence="8">Bcr/CflA family efflux transporter</fullName>
    </recommendedName>
</protein>
<evidence type="ECO:0000256" key="5">
    <source>
        <dbReference type="ARBA" id="ARBA00022692"/>
    </source>
</evidence>
<feature type="transmembrane region" description="Helical" evidence="8">
    <location>
        <begin position="75"/>
        <end position="93"/>
    </location>
</feature>
<evidence type="ECO:0000256" key="6">
    <source>
        <dbReference type="ARBA" id="ARBA00022989"/>
    </source>
</evidence>
<evidence type="ECO:0000256" key="7">
    <source>
        <dbReference type="ARBA" id="ARBA00023136"/>
    </source>
</evidence>
<dbReference type="PANTHER" id="PTHR23502:SF132">
    <property type="entry name" value="POLYAMINE TRANSPORTER 2-RELATED"/>
    <property type="match status" value="1"/>
</dbReference>
<dbReference type="InterPro" id="IPR011701">
    <property type="entry name" value="MFS"/>
</dbReference>
<organism evidence="10 11">
    <name type="scientific">Roseiterribacter gracilis</name>
    <dbReference type="NCBI Taxonomy" id="2812848"/>
    <lineage>
        <taxon>Bacteria</taxon>
        <taxon>Pseudomonadati</taxon>
        <taxon>Pseudomonadota</taxon>
        <taxon>Alphaproteobacteria</taxon>
        <taxon>Rhodospirillales</taxon>
        <taxon>Roseiterribacteraceae</taxon>
        <taxon>Roseiterribacter</taxon>
    </lineage>
</organism>
<feature type="transmembrane region" description="Helical" evidence="8">
    <location>
        <begin position="212"/>
        <end position="231"/>
    </location>
</feature>
<dbReference type="RefSeq" id="WP_420241787.1">
    <property type="nucleotide sequence ID" value="NZ_BOPV01000001.1"/>
</dbReference>
<dbReference type="AlphaFoldDB" id="A0A8S8XA49"/>
<feature type="transmembrane region" description="Helical" evidence="8">
    <location>
        <begin position="246"/>
        <end position="269"/>
    </location>
</feature>
<dbReference type="NCBIfam" id="TIGR00710">
    <property type="entry name" value="efflux_Bcr_CflA"/>
    <property type="match status" value="1"/>
</dbReference>
<keyword evidence="4" id="KW-1003">Cell membrane</keyword>
<dbReference type="GO" id="GO:0042910">
    <property type="term" value="F:xenobiotic transmembrane transporter activity"/>
    <property type="evidence" value="ECO:0007669"/>
    <property type="project" value="InterPro"/>
</dbReference>
<feature type="transmembrane region" description="Helical" evidence="8">
    <location>
        <begin position="281"/>
        <end position="300"/>
    </location>
</feature>
<comment type="similarity">
    <text evidence="2 8">Belongs to the major facilitator superfamily. Bcr/CmlA family.</text>
</comment>
<keyword evidence="7 8" id="KW-0472">Membrane</keyword>
<evidence type="ECO:0000256" key="8">
    <source>
        <dbReference type="RuleBase" id="RU365088"/>
    </source>
</evidence>
<accession>A0A8S8XA49</accession>
<dbReference type="InterPro" id="IPR004812">
    <property type="entry name" value="Efflux_drug-R_Bcr/CmlA"/>
</dbReference>
<evidence type="ECO:0000256" key="1">
    <source>
        <dbReference type="ARBA" id="ARBA00004651"/>
    </source>
</evidence>
<feature type="transmembrane region" description="Helical" evidence="8">
    <location>
        <begin position="369"/>
        <end position="389"/>
    </location>
</feature>
<keyword evidence="3 8" id="KW-0813">Transport</keyword>
<evidence type="ECO:0000313" key="11">
    <source>
        <dbReference type="Proteomes" id="UP000681075"/>
    </source>
</evidence>
<name>A0A8S8XA49_9PROT</name>
<keyword evidence="6 8" id="KW-1133">Transmembrane helix</keyword>
<keyword evidence="11" id="KW-1185">Reference proteome</keyword>
<evidence type="ECO:0000256" key="3">
    <source>
        <dbReference type="ARBA" id="ARBA00022448"/>
    </source>
</evidence>
<dbReference type="CDD" id="cd17320">
    <property type="entry name" value="MFS_MdfA_MDR_like"/>
    <property type="match status" value="1"/>
</dbReference>
<keyword evidence="8" id="KW-0997">Cell inner membrane</keyword>
<sequence>MQTTLLRKAIILGLLSAIGPFAVDMYLPSLPTIGQTLNANATEVQLSLLVFFVALGVGQLLYGPLSDRYGRKAPLYIGLTLFAFASVGCATAQTIETLIIFRFLQGMGACAGMVVPRAIVRDLHTGVEAAKLMSMLMLVFSISPILAPLTGGFIIELAGWRAVFWFVTVAAVLGLGLLALFLDETRPQAARAESSIASTFAAYGRLLRDRTFLGLVFIGAFGIASFFSYLANSPFVLIDHYGLSKLQYALCFSINAASFFAFAQLTGFLAGKFGLRRVVRVAVTCFAASMTVALVLFLAGVDRLDVLAACLFVGYGFLGLVIPTTAVLALEEHGAIAGSASALMGTLQFMTGVAVMLVVGSFLNGTAVPMVAGIAGCAIIAFVLTLVTLRAPARSVIVPAE</sequence>
<dbReference type="EMBL" id="BOPV01000001">
    <property type="protein sequence ID" value="GIL38731.1"/>
    <property type="molecule type" value="Genomic_DNA"/>
</dbReference>
<dbReference type="InterPro" id="IPR020846">
    <property type="entry name" value="MFS_dom"/>
</dbReference>
<dbReference type="SUPFAM" id="SSF103473">
    <property type="entry name" value="MFS general substrate transporter"/>
    <property type="match status" value="1"/>
</dbReference>
<dbReference type="GO" id="GO:1990961">
    <property type="term" value="P:xenobiotic detoxification by transmembrane export across the plasma membrane"/>
    <property type="evidence" value="ECO:0007669"/>
    <property type="project" value="InterPro"/>
</dbReference>
<gene>
    <name evidence="10" type="ORF">TMPK1_09680</name>
</gene>
<feature type="domain" description="Major facilitator superfamily (MFS) profile" evidence="9">
    <location>
        <begin position="5"/>
        <end position="393"/>
    </location>
</feature>
<feature type="transmembrane region" description="Helical" evidence="8">
    <location>
        <begin position="162"/>
        <end position="182"/>
    </location>
</feature>
<comment type="subcellular location">
    <subcellularLocation>
        <location evidence="8">Cell inner membrane</location>
        <topology evidence="8">Multi-pass membrane protein</topology>
    </subcellularLocation>
    <subcellularLocation>
        <location evidence="1">Cell membrane</location>
        <topology evidence="1">Multi-pass membrane protein</topology>
    </subcellularLocation>
</comment>